<dbReference type="SMART" id="SM00564">
    <property type="entry name" value="PQQ"/>
    <property type="match status" value="2"/>
</dbReference>
<evidence type="ECO:0000256" key="11">
    <source>
        <dbReference type="ARBA" id="ARBA00023136"/>
    </source>
</evidence>
<feature type="compositionally biased region" description="Polar residues" evidence="12">
    <location>
        <begin position="812"/>
        <end position="822"/>
    </location>
</feature>
<evidence type="ECO:0000256" key="5">
    <source>
        <dbReference type="ARBA" id="ARBA00022692"/>
    </source>
</evidence>
<feature type="domain" description="KEN" evidence="15">
    <location>
        <begin position="1230"/>
        <end position="1362"/>
    </location>
</feature>
<dbReference type="InterPro" id="IPR038357">
    <property type="entry name" value="KEN_sf"/>
</dbReference>
<dbReference type="PANTHER" id="PTHR13954:SF6">
    <property type="entry name" value="NON-SPECIFIC SERINE_THREONINE PROTEIN KINASE"/>
    <property type="match status" value="1"/>
</dbReference>
<dbReference type="SMART" id="SM00580">
    <property type="entry name" value="PUG"/>
    <property type="match status" value="1"/>
</dbReference>
<feature type="domain" description="Protein kinase" evidence="14">
    <location>
        <begin position="926"/>
        <end position="1227"/>
    </location>
</feature>
<dbReference type="Gene3D" id="3.30.200.20">
    <property type="entry name" value="Phosphorylase Kinase, domain 1"/>
    <property type="match status" value="1"/>
</dbReference>
<dbReference type="Gene3D" id="1.20.1440.180">
    <property type="entry name" value="KEN domain"/>
    <property type="match status" value="1"/>
</dbReference>
<feature type="compositionally biased region" description="Basic and acidic residues" evidence="12">
    <location>
        <begin position="831"/>
        <end position="843"/>
    </location>
</feature>
<dbReference type="Gene3D" id="1.10.510.10">
    <property type="entry name" value="Transferase(Phosphotransferase) domain 1"/>
    <property type="match status" value="1"/>
</dbReference>
<dbReference type="PROSITE" id="PS51392">
    <property type="entry name" value="KEN"/>
    <property type="match status" value="1"/>
</dbReference>
<gene>
    <name evidence="16" type="primary">IRE1</name>
    <name evidence="16" type="ORF">SEPCBS119000_000156</name>
</gene>
<name>A0ABP0D3K2_9PEZI</name>
<feature type="region of interest" description="Disordered" evidence="12">
    <location>
        <begin position="759"/>
        <end position="788"/>
    </location>
</feature>
<feature type="region of interest" description="Disordered" evidence="12">
    <location>
        <begin position="812"/>
        <end position="880"/>
    </location>
</feature>
<keyword evidence="10" id="KW-1133">Transmembrane helix</keyword>
<feature type="compositionally biased region" description="Basic and acidic residues" evidence="12">
    <location>
        <begin position="109"/>
        <end position="123"/>
    </location>
</feature>
<evidence type="ECO:0000259" key="15">
    <source>
        <dbReference type="PROSITE" id="PS51392"/>
    </source>
</evidence>
<keyword evidence="5" id="KW-0812">Transmembrane</keyword>
<feature type="region of interest" description="Disordered" evidence="12">
    <location>
        <begin position="521"/>
        <end position="542"/>
    </location>
</feature>
<feature type="compositionally biased region" description="Basic and acidic residues" evidence="12">
    <location>
        <begin position="641"/>
        <end position="652"/>
    </location>
</feature>
<evidence type="ECO:0000256" key="4">
    <source>
        <dbReference type="ARBA" id="ARBA00022679"/>
    </source>
</evidence>
<dbReference type="PANTHER" id="PTHR13954">
    <property type="entry name" value="IRE1-RELATED"/>
    <property type="match status" value="1"/>
</dbReference>
<evidence type="ECO:0000256" key="12">
    <source>
        <dbReference type="SAM" id="MobiDB-lite"/>
    </source>
</evidence>
<keyword evidence="8 16" id="KW-0418">Kinase</keyword>
<dbReference type="CDD" id="cd10422">
    <property type="entry name" value="RNase_Ire1"/>
    <property type="match status" value="1"/>
</dbReference>
<dbReference type="EC" id="2.7.11.1" evidence="2"/>
<keyword evidence="11" id="KW-0472">Membrane</keyword>
<keyword evidence="3" id="KW-0723">Serine/threonine-protein kinase</keyword>
<dbReference type="Pfam" id="PF06479">
    <property type="entry name" value="Ribonuc_2-5A"/>
    <property type="match status" value="1"/>
</dbReference>
<dbReference type="Gene3D" id="2.130.10.10">
    <property type="entry name" value="YVTN repeat-like/Quinoprotein amine dehydrogenase"/>
    <property type="match status" value="1"/>
</dbReference>
<evidence type="ECO:0000256" key="7">
    <source>
        <dbReference type="ARBA" id="ARBA00022741"/>
    </source>
</evidence>
<comment type="subcellular location">
    <subcellularLocation>
        <location evidence="1">Membrane</location>
        <topology evidence="1">Single-pass type I membrane protein</topology>
    </subcellularLocation>
</comment>
<feature type="chain" id="PRO_5045509639" description="non-specific serine/threonine protein kinase" evidence="13">
    <location>
        <begin position="31"/>
        <end position="1366"/>
    </location>
</feature>
<evidence type="ECO:0000259" key="14">
    <source>
        <dbReference type="PROSITE" id="PS50011"/>
    </source>
</evidence>
<dbReference type="InterPro" id="IPR011009">
    <property type="entry name" value="Kinase-like_dom_sf"/>
</dbReference>
<dbReference type="PROSITE" id="PS50011">
    <property type="entry name" value="PROTEIN_KINASE_DOM"/>
    <property type="match status" value="1"/>
</dbReference>
<dbReference type="SMART" id="SM00220">
    <property type="entry name" value="S_TKc"/>
    <property type="match status" value="1"/>
</dbReference>
<dbReference type="SUPFAM" id="SSF56112">
    <property type="entry name" value="Protein kinase-like (PK-like)"/>
    <property type="match status" value="1"/>
</dbReference>
<dbReference type="GO" id="GO:0004674">
    <property type="term" value="F:protein serine/threonine kinase activity"/>
    <property type="evidence" value="ECO:0007669"/>
    <property type="project" value="UniProtKB-EC"/>
</dbReference>
<dbReference type="CDD" id="cd09769">
    <property type="entry name" value="Luminal_IRE1"/>
    <property type="match status" value="1"/>
</dbReference>
<keyword evidence="17" id="KW-1185">Reference proteome</keyword>
<feature type="compositionally biased region" description="Polar residues" evidence="12">
    <location>
        <begin position="167"/>
        <end position="180"/>
    </location>
</feature>
<feature type="signal peptide" evidence="13">
    <location>
        <begin position="1"/>
        <end position="30"/>
    </location>
</feature>
<dbReference type="InterPro" id="IPR010513">
    <property type="entry name" value="KEN_dom"/>
</dbReference>
<evidence type="ECO:0000256" key="1">
    <source>
        <dbReference type="ARBA" id="ARBA00004479"/>
    </source>
</evidence>
<dbReference type="InterPro" id="IPR015943">
    <property type="entry name" value="WD40/YVTN_repeat-like_dom_sf"/>
</dbReference>
<sequence length="1366" mass="149613">MMRKRPGGQNAGQCMLFLCIALLLLNPALAQQQQPEQKQQQASQPADGAVLSVGDAQPLVKRIQKQPDLLASLSDVTRDSEPASAADYGQYTDHESHKINRHNAQSDPDSSHEGADDSKEAKSHFNIRTAVASHVSPAESEVTVSSVSDETSKIQRPQTLHKEAGSPSRQSSTATGQSARLSPVAMRAPHDNLKYKINGFYKDTNNSNNKRKDSTTTLAPELSVRALSLAHRDLNAVDSAGLGLASPHHARSLADWEVEDFVLLATVDGDLHSLDRKTGKTLWHTESDKPVVETAHHRASISVDDATYSPLDHWTWAVEPSENGAIYAMIPGGTGLADTGLNMKTVVEQVPYHDRNHPVVFIGTKESTMMTLDAATGHVREWYGSSDSGDATVADAAPASCMRPSEFFDDGTNGASDECSLGGTITLGRTDYKVIVRRTDGITIATLRYSEWGPNNYDSDLHRQYRTPMDNRYITGKPSGDVYGFSVAPRTGDVKLSFTHRLETPLVRVFDVARPPSVPLSSNPDLALLPQPPPPAEDEEDASLRRVSVFVNQTETGGWYALSGTLYPLIVDVVPAECTRRGWWDRHGEDFPMEHLPAIAGKHLLTPSTRRRRSDTILDYPTLPGSEGKASVPGISDNDDERERDLERERENGSSVPLTLPGSSASVPGDADSVITKVKELPQVAANRVFDFFSNPVLLIVLLVALYVYQKDLRRWLHKKAAQWSKSKMAMTEATPLAEADEQGAGAALGNLPLPEEAATEELGRDDGKTDTTQLTGEQLAEDATVKKMGSPIDVAQEDVSAATAVPALAKNATTDSTSSGASPPPAQLSKESDALAEPEKEKKKAHRGRRGGAKHRRGAGKAKSEASMSRGDEPPLPTVDEVVGQAKKLGERTAPLEPDIQTVTNDVNDMEEVSTPILKMGSLEVNQNVQLGTGSNGTVVFEGKFDGRAVAVKRMLIQFYDIASQETKLLRESDDHPNVIRYYAQQQRANFHYIALELCQASLADVVERPNQFHDLAQAGERDLPSVLYQITSGLNHLHSRSIVHRDLKPQNILVNMGADGKPRLLISDFGLCKKLEGGQSSFGATTAHAAGTSGWRAPELLLDDDARGDGQTLVESVLSTQSGLSGSGSIVHNPDGTVSRRATKAIDIFSLGLVFYYVLTKGSHPFDCGDRYMREVNIRKDTYNLDGLDVLGDFAFEAKDLVEQMITRTPQFRPRTRAVMAHPFFWSPKKRLAFLCDVSDHFEKEPRDPPSDALASLEVLAPDVCRGDFLKRLPKDFVDSLGKQRKYRGDRLLDLLRALRNKRNHYEDMSEALRRMVGGLPEGYLAFWTVRFPNLLIGCWALGLEWDWADTDRFADYYQPAGGV</sequence>
<dbReference type="SUPFAM" id="SSF50998">
    <property type="entry name" value="Quinoprotein alcohol dehydrogenase-like"/>
    <property type="match status" value="1"/>
</dbReference>
<evidence type="ECO:0000256" key="10">
    <source>
        <dbReference type="ARBA" id="ARBA00022989"/>
    </source>
</evidence>
<protein>
    <recommendedName>
        <fullName evidence="2">non-specific serine/threonine protein kinase</fullName>
        <ecNumber evidence="2">2.7.11.1</ecNumber>
    </recommendedName>
</protein>
<feature type="region of interest" description="Disordered" evidence="12">
    <location>
        <begin position="100"/>
        <end position="183"/>
    </location>
</feature>
<keyword evidence="7" id="KW-0547">Nucleotide-binding</keyword>
<evidence type="ECO:0000256" key="2">
    <source>
        <dbReference type="ARBA" id="ARBA00012513"/>
    </source>
</evidence>
<comment type="caution">
    <text evidence="16">The sequence shown here is derived from an EMBL/GenBank/DDBJ whole genome shotgun (WGS) entry which is preliminary data.</text>
</comment>
<reference evidence="16 17" key="1">
    <citation type="submission" date="2024-01" db="EMBL/GenBank/DDBJ databases">
        <authorList>
            <person name="Allen C."/>
            <person name="Tagirdzhanova G."/>
        </authorList>
    </citation>
    <scope>NUCLEOTIDE SEQUENCE [LARGE SCALE GENOMIC DNA]</scope>
    <source>
        <strain evidence="16 17">CBS 119000</strain>
    </source>
</reference>
<dbReference type="InterPro" id="IPR045133">
    <property type="entry name" value="IRE1/2-like"/>
</dbReference>
<evidence type="ECO:0000313" key="16">
    <source>
        <dbReference type="EMBL" id="CAK7262774.1"/>
    </source>
</evidence>
<keyword evidence="4 16" id="KW-0808">Transferase</keyword>
<dbReference type="CDD" id="cd13982">
    <property type="entry name" value="STKc_IRE1"/>
    <property type="match status" value="1"/>
</dbReference>
<feature type="compositionally biased region" description="Polar residues" evidence="12">
    <location>
        <begin position="653"/>
        <end position="666"/>
    </location>
</feature>
<keyword evidence="6 13" id="KW-0732">Signal</keyword>
<evidence type="ECO:0000256" key="6">
    <source>
        <dbReference type="ARBA" id="ARBA00022729"/>
    </source>
</evidence>
<evidence type="ECO:0000256" key="13">
    <source>
        <dbReference type="SAM" id="SignalP"/>
    </source>
</evidence>
<evidence type="ECO:0000256" key="8">
    <source>
        <dbReference type="ARBA" id="ARBA00022777"/>
    </source>
</evidence>
<dbReference type="Pfam" id="PF00069">
    <property type="entry name" value="Pkinase"/>
    <property type="match status" value="1"/>
</dbReference>
<feature type="compositionally biased region" description="Basic residues" evidence="12">
    <location>
        <begin position="844"/>
        <end position="861"/>
    </location>
</feature>
<keyword evidence="9" id="KW-0067">ATP-binding</keyword>
<feature type="region of interest" description="Disordered" evidence="12">
    <location>
        <begin position="618"/>
        <end position="667"/>
    </location>
</feature>
<dbReference type="InterPro" id="IPR011047">
    <property type="entry name" value="Quinoprotein_ADH-like_sf"/>
</dbReference>
<organism evidence="16 17">
    <name type="scientific">Sporothrix epigloea</name>
    <dbReference type="NCBI Taxonomy" id="1892477"/>
    <lineage>
        <taxon>Eukaryota</taxon>
        <taxon>Fungi</taxon>
        <taxon>Dikarya</taxon>
        <taxon>Ascomycota</taxon>
        <taxon>Pezizomycotina</taxon>
        <taxon>Sordariomycetes</taxon>
        <taxon>Sordariomycetidae</taxon>
        <taxon>Ophiostomatales</taxon>
        <taxon>Ophiostomataceae</taxon>
        <taxon>Sporothrix</taxon>
    </lineage>
</organism>
<dbReference type="EMBL" id="CAWUON010000001">
    <property type="protein sequence ID" value="CAK7262774.1"/>
    <property type="molecule type" value="Genomic_DNA"/>
</dbReference>
<evidence type="ECO:0000313" key="17">
    <source>
        <dbReference type="Proteomes" id="UP001642502"/>
    </source>
</evidence>
<accession>A0ABP0D3K2</accession>
<evidence type="ECO:0000256" key="9">
    <source>
        <dbReference type="ARBA" id="ARBA00022840"/>
    </source>
</evidence>
<feature type="compositionally biased region" description="Low complexity" evidence="12">
    <location>
        <begin position="139"/>
        <end position="149"/>
    </location>
</feature>
<dbReference type="Proteomes" id="UP001642502">
    <property type="component" value="Unassembled WGS sequence"/>
</dbReference>
<evidence type="ECO:0000256" key="3">
    <source>
        <dbReference type="ARBA" id="ARBA00022527"/>
    </source>
</evidence>
<dbReference type="InterPro" id="IPR008271">
    <property type="entry name" value="Ser/Thr_kinase_AS"/>
</dbReference>
<proteinExistence type="predicted"/>
<dbReference type="PROSITE" id="PS00108">
    <property type="entry name" value="PROTEIN_KINASE_ST"/>
    <property type="match status" value="1"/>
</dbReference>
<dbReference type="InterPro" id="IPR018391">
    <property type="entry name" value="PQQ_b-propeller_rpt"/>
</dbReference>
<dbReference type="InterPro" id="IPR000719">
    <property type="entry name" value="Prot_kinase_dom"/>
</dbReference>